<organism evidence="2 3">
    <name type="scientific">Reichenbachiella agariperforans</name>
    <dbReference type="NCBI Taxonomy" id="156994"/>
    <lineage>
        <taxon>Bacteria</taxon>
        <taxon>Pseudomonadati</taxon>
        <taxon>Bacteroidota</taxon>
        <taxon>Cytophagia</taxon>
        <taxon>Cytophagales</taxon>
        <taxon>Reichenbachiellaceae</taxon>
        <taxon>Reichenbachiella</taxon>
    </lineage>
</organism>
<keyword evidence="3" id="KW-1185">Reference proteome</keyword>
<dbReference type="Gene3D" id="3.90.550.10">
    <property type="entry name" value="Spore Coat Polysaccharide Biosynthesis Protein SpsA, Chain A"/>
    <property type="match status" value="1"/>
</dbReference>
<keyword evidence="2" id="KW-0808">Transferase</keyword>
<dbReference type="Proteomes" id="UP000184474">
    <property type="component" value="Unassembled WGS sequence"/>
</dbReference>
<dbReference type="Pfam" id="PF00535">
    <property type="entry name" value="Glycos_transf_2"/>
    <property type="match status" value="1"/>
</dbReference>
<accession>A0A1M6TXW3</accession>
<dbReference type="InterPro" id="IPR029044">
    <property type="entry name" value="Nucleotide-diphossugar_trans"/>
</dbReference>
<name>A0A1M6TXW3_REIAG</name>
<dbReference type="PANTHER" id="PTHR22916:SF3">
    <property type="entry name" value="UDP-GLCNAC:BETAGAL BETA-1,3-N-ACETYLGLUCOSAMINYLTRANSFERASE-LIKE PROTEIN 1"/>
    <property type="match status" value="1"/>
</dbReference>
<protein>
    <submittedName>
        <fullName evidence="2">Glycosyltransferase involved in cell wall bisynthesis</fullName>
    </submittedName>
</protein>
<evidence type="ECO:0000259" key="1">
    <source>
        <dbReference type="Pfam" id="PF00535"/>
    </source>
</evidence>
<sequence length="339" mass="39808">MHPNDTPLVSIIMAVKDTAPYLHACIDSIIAQTYPHWELIAVNDHSTDDTPAILQAYAAQDNRIRVFDSDRPKLIPTLQVAYAQAKGSLINRMDSDDKMPDYKLDVLVQEWNKYGKGHVIGGGTEHFVDEGEVGDGFRRYERWLNDIARRSAHYEEIYKECVIPSHSWIIHRDDFDHVGAFDPIVYPEDYDLCFRFYRAKLKVIGIDVVLHHWRDRSNRISRTWDEYKDNRYFDLKTRYFYELDRDPSRPLVLWGAGRNGKDMAKILIQHQDTFHWVCDNERKIGKDVYEVRMEHYDVIPSLDNPQIMIVVSSPDGKKEIKEILNAWGKKPVKDYWFFA</sequence>
<dbReference type="GO" id="GO:0016758">
    <property type="term" value="F:hexosyltransferase activity"/>
    <property type="evidence" value="ECO:0007669"/>
    <property type="project" value="UniProtKB-ARBA"/>
</dbReference>
<evidence type="ECO:0000313" key="2">
    <source>
        <dbReference type="EMBL" id="SHK61740.1"/>
    </source>
</evidence>
<dbReference type="STRING" id="156994.SAMN04488028_106224"/>
<dbReference type="PANTHER" id="PTHR22916">
    <property type="entry name" value="GLYCOSYLTRANSFERASE"/>
    <property type="match status" value="1"/>
</dbReference>
<proteinExistence type="predicted"/>
<dbReference type="AlphaFoldDB" id="A0A1M6TXW3"/>
<reference evidence="3" key="1">
    <citation type="submission" date="2016-11" db="EMBL/GenBank/DDBJ databases">
        <authorList>
            <person name="Varghese N."/>
            <person name="Submissions S."/>
        </authorList>
    </citation>
    <scope>NUCLEOTIDE SEQUENCE [LARGE SCALE GENOMIC DNA]</scope>
    <source>
        <strain evidence="3">DSM 26134</strain>
    </source>
</reference>
<dbReference type="InterPro" id="IPR001173">
    <property type="entry name" value="Glyco_trans_2-like"/>
</dbReference>
<feature type="domain" description="Glycosyltransferase 2-like" evidence="1">
    <location>
        <begin position="10"/>
        <end position="178"/>
    </location>
</feature>
<dbReference type="RefSeq" id="WP_073124030.1">
    <property type="nucleotide sequence ID" value="NZ_FRAA01000006.1"/>
</dbReference>
<gene>
    <name evidence="2" type="ORF">SAMN04488028_106224</name>
</gene>
<dbReference type="SUPFAM" id="SSF53448">
    <property type="entry name" value="Nucleotide-diphospho-sugar transferases"/>
    <property type="match status" value="1"/>
</dbReference>
<dbReference type="EMBL" id="FRAA01000006">
    <property type="protein sequence ID" value="SHK61740.1"/>
    <property type="molecule type" value="Genomic_DNA"/>
</dbReference>
<evidence type="ECO:0000313" key="3">
    <source>
        <dbReference type="Proteomes" id="UP000184474"/>
    </source>
</evidence>